<evidence type="ECO:0000313" key="2">
    <source>
        <dbReference type="EMBL" id="SEM82299.1"/>
    </source>
</evidence>
<protein>
    <recommendedName>
        <fullName evidence="1">Integron-associated effector binding protein domain-containing protein</fullName>
    </recommendedName>
</protein>
<dbReference type="Gene3D" id="3.20.80.10">
    <property type="entry name" value="Regulatory factor, effector binding domain"/>
    <property type="match status" value="1"/>
</dbReference>
<accession>A0A1H8BIJ2</accession>
<dbReference type="InterPro" id="IPR029441">
    <property type="entry name" value="Cass2"/>
</dbReference>
<dbReference type="InterPro" id="IPR011256">
    <property type="entry name" value="Reg_factor_effector_dom_sf"/>
</dbReference>
<feature type="domain" description="Integron-associated effector binding protein" evidence="1">
    <location>
        <begin position="21"/>
        <end position="151"/>
    </location>
</feature>
<evidence type="ECO:0000259" key="1">
    <source>
        <dbReference type="Pfam" id="PF14526"/>
    </source>
</evidence>
<keyword evidence="3" id="KW-1185">Reference proteome</keyword>
<gene>
    <name evidence="2" type="ORF">SAMN05216180_1910</name>
</gene>
<dbReference type="Proteomes" id="UP000199158">
    <property type="component" value="Unassembled WGS sequence"/>
</dbReference>
<organism evidence="2 3">
    <name type="scientific">Hydrogenoanaerobacterium saccharovorans</name>
    <dbReference type="NCBI Taxonomy" id="474960"/>
    <lineage>
        <taxon>Bacteria</taxon>
        <taxon>Bacillati</taxon>
        <taxon>Bacillota</taxon>
        <taxon>Clostridia</taxon>
        <taxon>Eubacteriales</taxon>
        <taxon>Oscillospiraceae</taxon>
        <taxon>Hydrogenoanaerobacterium</taxon>
    </lineage>
</organism>
<dbReference type="SUPFAM" id="SSF55136">
    <property type="entry name" value="Probable bacterial effector-binding domain"/>
    <property type="match status" value="1"/>
</dbReference>
<dbReference type="RefSeq" id="WP_092753920.1">
    <property type="nucleotide sequence ID" value="NZ_FOCG01000001.1"/>
</dbReference>
<reference evidence="2 3" key="1">
    <citation type="submission" date="2016-10" db="EMBL/GenBank/DDBJ databases">
        <authorList>
            <person name="de Groot N.N."/>
        </authorList>
    </citation>
    <scope>NUCLEOTIDE SEQUENCE [LARGE SCALE GENOMIC DNA]</scope>
    <source>
        <strain evidence="2 3">CGMCC 1.5070</strain>
    </source>
</reference>
<sequence>MAKLEVTLHQLEARNLYGVWGKSNDKTIAKDIAHISQQYYQITKKEKGNVLPFFVLSKDYNPSTQDFALFVGSVANSNCLESAVLPQGLYAKITVKPKFGFLWGLAIGEAKRFFYTQWLPTSDYKALNLEYEHHTQASNGRLPAIDILFAVTEKTL</sequence>
<proteinExistence type="predicted"/>
<dbReference type="STRING" id="474960.SAMN05216180_1910"/>
<dbReference type="Pfam" id="PF14526">
    <property type="entry name" value="Cass2"/>
    <property type="match status" value="1"/>
</dbReference>
<dbReference type="OrthoDB" id="1862159at2"/>
<evidence type="ECO:0000313" key="3">
    <source>
        <dbReference type="Proteomes" id="UP000199158"/>
    </source>
</evidence>
<dbReference type="AlphaFoldDB" id="A0A1H8BIJ2"/>
<name>A0A1H8BIJ2_9FIRM</name>
<dbReference type="EMBL" id="FOCG01000001">
    <property type="protein sequence ID" value="SEM82299.1"/>
    <property type="molecule type" value="Genomic_DNA"/>
</dbReference>